<organism evidence="9 10">
    <name type="scientific">[Eubacterium] hominis</name>
    <dbReference type="NCBI Taxonomy" id="2764325"/>
    <lineage>
        <taxon>Bacteria</taxon>
        <taxon>Bacillati</taxon>
        <taxon>Bacillota</taxon>
        <taxon>Erysipelotrichia</taxon>
        <taxon>Erysipelotrichales</taxon>
        <taxon>Erysipelotrichaceae</taxon>
        <taxon>Amedibacillus</taxon>
    </lineage>
</organism>
<evidence type="ECO:0000313" key="10">
    <source>
        <dbReference type="Proteomes" id="UP000515856"/>
    </source>
</evidence>
<feature type="transmembrane region" description="Helical" evidence="7">
    <location>
        <begin position="68"/>
        <end position="88"/>
    </location>
</feature>
<dbReference type="InterPro" id="IPR051258">
    <property type="entry name" value="Diverse_Substrate_Transporter"/>
</dbReference>
<dbReference type="InterPro" id="IPR037185">
    <property type="entry name" value="EmrE-like"/>
</dbReference>
<keyword evidence="5 7" id="KW-1133">Transmembrane helix</keyword>
<feature type="transmembrane region" description="Helical" evidence="7">
    <location>
        <begin position="37"/>
        <end position="56"/>
    </location>
</feature>
<feature type="transmembrane region" description="Helical" evidence="7">
    <location>
        <begin position="174"/>
        <end position="198"/>
    </location>
</feature>
<dbReference type="AlphaFoldDB" id="A0A7G9GMQ0"/>
<evidence type="ECO:0000256" key="7">
    <source>
        <dbReference type="SAM" id="Phobius"/>
    </source>
</evidence>
<keyword evidence="4 7" id="KW-0812">Transmembrane</keyword>
<dbReference type="InterPro" id="IPR000620">
    <property type="entry name" value="EamA_dom"/>
</dbReference>
<gene>
    <name evidence="9" type="ORF">H9Q80_17850</name>
</gene>
<feature type="transmembrane region" description="Helical" evidence="7">
    <location>
        <begin position="119"/>
        <end position="136"/>
    </location>
</feature>
<sequence length="291" mass="32490">MKKMYANLMLVSVTIIWGGGFIATAEALDSVSPFYVMMIRFMGASILPIMISFPKLKRLNRKDIKHGIIAGVFLFFAFAFQTFGLQYSTPSKNAFLTATNVVFVPYLLWLLWKRKPNRKEIIASIVCLFGIALLTLKKEAMMLTYGDLLSLICALFFALHIIALERYSAHIDAIAMTAMQMLTAGILSTICALCFEAPPASWNASAIGNIAYLIFVSTLLAYLIQTYAQKFTTANTASLILSMEALFASIFSFLILHEVMSVQMIIGAVFIFASILYIEYQPKKTIKKQQI</sequence>
<feature type="transmembrane region" description="Helical" evidence="7">
    <location>
        <begin position="262"/>
        <end position="280"/>
    </location>
</feature>
<dbReference type="Proteomes" id="UP000515856">
    <property type="component" value="Chromosome"/>
</dbReference>
<evidence type="ECO:0000256" key="6">
    <source>
        <dbReference type="ARBA" id="ARBA00023136"/>
    </source>
</evidence>
<feature type="transmembrane region" description="Helical" evidence="7">
    <location>
        <begin position="94"/>
        <end position="112"/>
    </location>
</feature>
<feature type="transmembrane region" description="Helical" evidence="7">
    <location>
        <begin position="236"/>
        <end position="256"/>
    </location>
</feature>
<reference evidence="9 10" key="1">
    <citation type="submission" date="2020-08" db="EMBL/GenBank/DDBJ databases">
        <authorList>
            <person name="Liu C."/>
            <person name="Sun Q."/>
        </authorList>
    </citation>
    <scope>NUCLEOTIDE SEQUENCE [LARGE SCALE GENOMIC DNA]</scope>
    <source>
        <strain evidence="9 10">NSJ-61</strain>
    </source>
</reference>
<dbReference type="Pfam" id="PF00892">
    <property type="entry name" value="EamA"/>
    <property type="match status" value="2"/>
</dbReference>
<comment type="similarity">
    <text evidence="2">Belongs to the EamA transporter family.</text>
</comment>
<evidence type="ECO:0000256" key="1">
    <source>
        <dbReference type="ARBA" id="ARBA00004651"/>
    </source>
</evidence>
<dbReference type="EMBL" id="CP060636">
    <property type="protein sequence ID" value="QNM12082.1"/>
    <property type="molecule type" value="Genomic_DNA"/>
</dbReference>
<evidence type="ECO:0000259" key="8">
    <source>
        <dbReference type="Pfam" id="PF00892"/>
    </source>
</evidence>
<accession>A0A7G9GMQ0</accession>
<feature type="domain" description="EamA" evidence="8">
    <location>
        <begin position="6"/>
        <end position="135"/>
    </location>
</feature>
<feature type="domain" description="EamA" evidence="8">
    <location>
        <begin position="145"/>
        <end position="278"/>
    </location>
</feature>
<protein>
    <submittedName>
        <fullName evidence="9">DMT family transporter</fullName>
    </submittedName>
</protein>
<comment type="subcellular location">
    <subcellularLocation>
        <location evidence="1">Cell membrane</location>
        <topology evidence="1">Multi-pass membrane protein</topology>
    </subcellularLocation>
</comment>
<feature type="transmembrane region" description="Helical" evidence="7">
    <location>
        <begin position="142"/>
        <end position="162"/>
    </location>
</feature>
<feature type="transmembrane region" description="Helical" evidence="7">
    <location>
        <begin position="204"/>
        <end position="224"/>
    </location>
</feature>
<evidence type="ECO:0000256" key="3">
    <source>
        <dbReference type="ARBA" id="ARBA00022475"/>
    </source>
</evidence>
<dbReference type="SUPFAM" id="SSF103481">
    <property type="entry name" value="Multidrug resistance efflux transporter EmrE"/>
    <property type="match status" value="2"/>
</dbReference>
<name>A0A7G9GMQ0_9FIRM</name>
<proteinExistence type="inferred from homology"/>
<dbReference type="RefSeq" id="WP_117453715.1">
    <property type="nucleotide sequence ID" value="NZ_CP060636.1"/>
</dbReference>
<evidence type="ECO:0000256" key="5">
    <source>
        <dbReference type="ARBA" id="ARBA00022989"/>
    </source>
</evidence>
<evidence type="ECO:0000313" key="9">
    <source>
        <dbReference type="EMBL" id="QNM12082.1"/>
    </source>
</evidence>
<keyword evidence="3" id="KW-1003">Cell membrane</keyword>
<dbReference type="PANTHER" id="PTHR42920:SF5">
    <property type="entry name" value="EAMA DOMAIN-CONTAINING PROTEIN"/>
    <property type="match status" value="1"/>
</dbReference>
<dbReference type="KEGG" id="ehn:H9Q80_17850"/>
<keyword evidence="6 7" id="KW-0472">Membrane</keyword>
<dbReference type="PANTHER" id="PTHR42920">
    <property type="entry name" value="OS03G0707200 PROTEIN-RELATED"/>
    <property type="match status" value="1"/>
</dbReference>
<evidence type="ECO:0000256" key="2">
    <source>
        <dbReference type="ARBA" id="ARBA00007362"/>
    </source>
</evidence>
<dbReference type="GO" id="GO:0005886">
    <property type="term" value="C:plasma membrane"/>
    <property type="evidence" value="ECO:0007669"/>
    <property type="project" value="UniProtKB-SubCell"/>
</dbReference>
<evidence type="ECO:0000256" key="4">
    <source>
        <dbReference type="ARBA" id="ARBA00022692"/>
    </source>
</evidence>
<keyword evidence="10" id="KW-1185">Reference proteome</keyword>